<evidence type="ECO:0000313" key="1">
    <source>
        <dbReference type="EMBL" id="TGK12389.1"/>
    </source>
</evidence>
<organism evidence="1 2">
    <name type="scientific">Leptospira fletcheri</name>
    <dbReference type="NCBI Taxonomy" id="2484981"/>
    <lineage>
        <taxon>Bacteria</taxon>
        <taxon>Pseudomonadati</taxon>
        <taxon>Spirochaetota</taxon>
        <taxon>Spirochaetia</taxon>
        <taxon>Leptospirales</taxon>
        <taxon>Leptospiraceae</taxon>
        <taxon>Leptospira</taxon>
    </lineage>
</organism>
<evidence type="ECO:0000313" key="2">
    <source>
        <dbReference type="Proteomes" id="UP000298458"/>
    </source>
</evidence>
<gene>
    <name evidence="1" type="ORF">EHO60_09065</name>
</gene>
<accession>A0A4R9GIE2</accession>
<keyword evidence="2" id="KW-1185">Reference proteome</keyword>
<dbReference type="Proteomes" id="UP000298458">
    <property type="component" value="Unassembled WGS sequence"/>
</dbReference>
<dbReference type="RefSeq" id="WP_135767787.1">
    <property type="nucleotide sequence ID" value="NZ_RQET01000004.1"/>
</dbReference>
<evidence type="ECO:0008006" key="3">
    <source>
        <dbReference type="Google" id="ProtNLM"/>
    </source>
</evidence>
<dbReference type="EMBL" id="RQET01000004">
    <property type="protein sequence ID" value="TGK12389.1"/>
    <property type="molecule type" value="Genomic_DNA"/>
</dbReference>
<dbReference type="OrthoDB" id="330852at2"/>
<name>A0A4R9GIE2_9LEPT</name>
<sequence length="105" mass="11667">MALEMMTLVNAGIGIVRTGQAEVDKTKASMTKRFEELVAKGASDSSESSVRLRDLATKIVDSVVQTNTTIEKNWTDIRSKFSESFKRIGSKEEAIPQQKMEKKKA</sequence>
<protein>
    <recommendedName>
        <fullName evidence="3">Chemotaxis protein</fullName>
    </recommendedName>
</protein>
<proteinExistence type="predicted"/>
<reference evidence="1" key="1">
    <citation type="journal article" date="2019" name="PLoS Negl. Trop. Dis.">
        <title>Revisiting the worldwide diversity of Leptospira species in the environment.</title>
        <authorList>
            <person name="Vincent A.T."/>
            <person name="Schiettekatte O."/>
            <person name="Bourhy P."/>
            <person name="Veyrier F.J."/>
            <person name="Picardeau M."/>
        </authorList>
    </citation>
    <scope>NUCLEOTIDE SEQUENCE [LARGE SCALE GENOMIC DNA]</scope>
    <source>
        <strain evidence="1">SSW15</strain>
    </source>
</reference>
<dbReference type="NCBIfam" id="NF047773">
    <property type="entry name" value="phas_rel_Lepto"/>
    <property type="match status" value="1"/>
</dbReference>
<dbReference type="AlphaFoldDB" id="A0A4R9GIE2"/>
<comment type="caution">
    <text evidence="1">The sequence shown here is derived from an EMBL/GenBank/DDBJ whole genome shotgun (WGS) entry which is preliminary data.</text>
</comment>